<feature type="compositionally biased region" description="Low complexity" evidence="1">
    <location>
        <begin position="40"/>
        <end position="57"/>
    </location>
</feature>
<dbReference type="AlphaFoldDB" id="A0A9P0IYA3"/>
<gene>
    <name evidence="2" type="ORF">APHIGO_LOCUS4725</name>
    <name evidence="3" type="ORF">APHIGO_LOCUS5650</name>
</gene>
<evidence type="ECO:0000313" key="4">
    <source>
        <dbReference type="Proteomes" id="UP001154329"/>
    </source>
</evidence>
<proteinExistence type="predicted"/>
<evidence type="ECO:0000313" key="3">
    <source>
        <dbReference type="EMBL" id="CAH1724327.1"/>
    </source>
</evidence>
<keyword evidence="4" id="KW-1185">Reference proteome</keyword>
<accession>A0A9P0IYA3</accession>
<dbReference type="Proteomes" id="UP001154329">
    <property type="component" value="Chromosome 2"/>
</dbReference>
<reference evidence="2" key="2">
    <citation type="submission" date="2022-10" db="EMBL/GenBank/DDBJ databases">
        <authorList>
            <consortium name="ENA_rothamsted_submissions"/>
            <consortium name="culmorum"/>
            <person name="King R."/>
        </authorList>
    </citation>
    <scope>NUCLEOTIDE SEQUENCE</scope>
</reference>
<sequence length="134" mass="14763">MAQIRVSDGGGTDVRDTVHRRSTLRPVARRACNRPQRFLSGASGRAASAAGSSNSTGGAPGRKRHIGHESPHWFTEFSPRNPVGRARAVGRYPSQPLHPSFRHRPPSPLFPVQVHDIISLQTSRIFLFHLDLSQ</sequence>
<name>A0A9P0IYA3_APHGO</name>
<protein>
    <submittedName>
        <fullName evidence="2">Uncharacterized protein</fullName>
    </submittedName>
</protein>
<evidence type="ECO:0000256" key="1">
    <source>
        <dbReference type="SAM" id="MobiDB-lite"/>
    </source>
</evidence>
<evidence type="ECO:0000313" key="2">
    <source>
        <dbReference type="EMBL" id="CAH1722300.1"/>
    </source>
</evidence>
<dbReference type="EMBL" id="OU899035">
    <property type="protein sequence ID" value="CAH1724327.1"/>
    <property type="molecule type" value="Genomic_DNA"/>
</dbReference>
<feature type="region of interest" description="Disordered" evidence="1">
    <location>
        <begin position="1"/>
        <end position="105"/>
    </location>
</feature>
<feature type="compositionally biased region" description="Basic residues" evidence="1">
    <location>
        <begin position="20"/>
        <end position="32"/>
    </location>
</feature>
<dbReference type="EMBL" id="OU899035">
    <property type="protein sequence ID" value="CAH1722300.1"/>
    <property type="molecule type" value="Genomic_DNA"/>
</dbReference>
<organism evidence="2 4">
    <name type="scientific">Aphis gossypii</name>
    <name type="common">Cotton aphid</name>
    <dbReference type="NCBI Taxonomy" id="80765"/>
    <lineage>
        <taxon>Eukaryota</taxon>
        <taxon>Metazoa</taxon>
        <taxon>Ecdysozoa</taxon>
        <taxon>Arthropoda</taxon>
        <taxon>Hexapoda</taxon>
        <taxon>Insecta</taxon>
        <taxon>Pterygota</taxon>
        <taxon>Neoptera</taxon>
        <taxon>Paraneoptera</taxon>
        <taxon>Hemiptera</taxon>
        <taxon>Sternorrhyncha</taxon>
        <taxon>Aphidomorpha</taxon>
        <taxon>Aphidoidea</taxon>
        <taxon>Aphididae</taxon>
        <taxon>Aphidini</taxon>
        <taxon>Aphis</taxon>
        <taxon>Aphis</taxon>
    </lineage>
</organism>
<reference evidence="2" key="1">
    <citation type="submission" date="2022-02" db="EMBL/GenBank/DDBJ databases">
        <authorList>
            <person name="King R."/>
        </authorList>
    </citation>
    <scope>NUCLEOTIDE SEQUENCE</scope>
</reference>